<feature type="non-terminal residue" evidence="1">
    <location>
        <position position="1"/>
    </location>
</feature>
<evidence type="ECO:0000313" key="1">
    <source>
        <dbReference type="EMBL" id="SVC58452.1"/>
    </source>
</evidence>
<proteinExistence type="predicted"/>
<organism evidence="1">
    <name type="scientific">marine metagenome</name>
    <dbReference type="NCBI Taxonomy" id="408172"/>
    <lineage>
        <taxon>unclassified sequences</taxon>
        <taxon>metagenomes</taxon>
        <taxon>ecological metagenomes</taxon>
    </lineage>
</organism>
<sequence length="370" mass="38838">QWDTAYTHSQISGGSHNTGTVTSIIAGSGLSGGTITTSGTISHADTSSEVSLTALTGANVVSDIDLDTYGHVTNLDTRTLTLANLGYTGATNANYITNNNELANGAGYELASNRASANGYASLDANSKIPTSQMPSLALTDVNVVSTLTAQLALTVQEGDVVIRTDLAKSYIALNADNVDITDWTELLSPASPVQSVNSLTGNIVLTTTNISEGTNKYYTDSRFDARLVTKSTTDLSEGTNLYYTDSRFDGRLGTKSTTHLSEGTNKYFTDERVDDRVADFLIGGTGITIVEDDNANTLTINGSALYTNEDAMDAVAGMIQDGAGITWDYVDASNTLTPTLAPVAGTITGDLEVVGEFSATTKSFDIQHP</sequence>
<feature type="non-terminal residue" evidence="1">
    <location>
        <position position="370"/>
    </location>
</feature>
<protein>
    <submittedName>
        <fullName evidence="1">Uncharacterized protein</fullName>
    </submittedName>
</protein>
<gene>
    <name evidence="1" type="ORF">METZ01_LOCUS311306</name>
</gene>
<dbReference type="EMBL" id="UINC01099299">
    <property type="protein sequence ID" value="SVC58452.1"/>
    <property type="molecule type" value="Genomic_DNA"/>
</dbReference>
<name>A0A382NFG8_9ZZZZ</name>
<reference evidence="1" key="1">
    <citation type="submission" date="2018-05" db="EMBL/GenBank/DDBJ databases">
        <authorList>
            <person name="Lanie J.A."/>
            <person name="Ng W.-L."/>
            <person name="Kazmierczak K.M."/>
            <person name="Andrzejewski T.M."/>
            <person name="Davidsen T.M."/>
            <person name="Wayne K.J."/>
            <person name="Tettelin H."/>
            <person name="Glass J.I."/>
            <person name="Rusch D."/>
            <person name="Podicherti R."/>
            <person name="Tsui H.-C.T."/>
            <person name="Winkler M.E."/>
        </authorList>
    </citation>
    <scope>NUCLEOTIDE SEQUENCE</scope>
</reference>
<dbReference type="AlphaFoldDB" id="A0A382NFG8"/>
<accession>A0A382NFG8</accession>